<dbReference type="InterPro" id="IPR001005">
    <property type="entry name" value="SANT/Myb"/>
</dbReference>
<proteinExistence type="inferred from homology"/>
<dbReference type="PANTHER" id="PTHR31499">
    <property type="entry name" value="MYB FAMILY TRANSCRIPTION FACTOR PHL11"/>
    <property type="match status" value="1"/>
</dbReference>
<comment type="similarity">
    <text evidence="2">Belongs to the MYB-CC family.</text>
</comment>
<keyword evidence="6" id="KW-0539">Nucleus</keyword>
<dbReference type="GO" id="GO:0005634">
    <property type="term" value="C:nucleus"/>
    <property type="evidence" value="ECO:0007669"/>
    <property type="project" value="UniProtKB-SubCell"/>
</dbReference>
<feature type="domain" description="Myb-like" evidence="8">
    <location>
        <begin position="62"/>
        <end position="113"/>
    </location>
</feature>
<dbReference type="SUPFAM" id="SSF46689">
    <property type="entry name" value="Homeodomain-like"/>
    <property type="match status" value="1"/>
</dbReference>
<evidence type="ECO:0000259" key="8">
    <source>
        <dbReference type="Pfam" id="PF00249"/>
    </source>
</evidence>
<keyword evidence="5" id="KW-0804">Transcription</keyword>
<gene>
    <name evidence="10" type="ORF">RND81_09G213400</name>
</gene>
<name>A0AAW1INT1_SAPOF</name>
<dbReference type="Pfam" id="PF00249">
    <property type="entry name" value="Myb_DNA-binding"/>
    <property type="match status" value="1"/>
</dbReference>
<dbReference type="InterPro" id="IPR009057">
    <property type="entry name" value="Homeodomain-like_sf"/>
</dbReference>
<evidence type="ECO:0000313" key="11">
    <source>
        <dbReference type="Proteomes" id="UP001443914"/>
    </source>
</evidence>
<evidence type="ECO:0000313" key="10">
    <source>
        <dbReference type="EMBL" id="KAK9691704.1"/>
    </source>
</evidence>
<evidence type="ECO:0000256" key="7">
    <source>
        <dbReference type="SAM" id="MobiDB-lite"/>
    </source>
</evidence>
<dbReference type="EMBL" id="JBDFQZ010000009">
    <property type="protein sequence ID" value="KAK9691704.1"/>
    <property type="molecule type" value="Genomic_DNA"/>
</dbReference>
<dbReference type="InterPro" id="IPR046955">
    <property type="entry name" value="PHR1-like"/>
</dbReference>
<evidence type="ECO:0000256" key="3">
    <source>
        <dbReference type="ARBA" id="ARBA00023015"/>
    </source>
</evidence>
<sequence>MESNWNDCMADLSIGDQQPKERQSSSNIFVPKLAIPQQLSVPSAEVSASANSTSAYQSNTPRMRWTQELHEAFTDAVSHLGGCENASVEGILQLMNVEGLTIYHVKTHLQKYRTARARPQSSEGNSDDKPTDIEHASPVDLNTSITMTKALRMQMKMQKQLHEQLEIQRKLHLQIEERGKYLLQMLDSQNKPEDNFPCKADSDAYDLVSLQAGADTNVTSQALAETSNGSKGKRQVLESSNGADQCREADESAPPPMKCPRTDNSLQK</sequence>
<evidence type="ECO:0000256" key="4">
    <source>
        <dbReference type="ARBA" id="ARBA00023054"/>
    </source>
</evidence>
<evidence type="ECO:0000256" key="1">
    <source>
        <dbReference type="ARBA" id="ARBA00004123"/>
    </source>
</evidence>
<comment type="caution">
    <text evidence="10">The sequence shown here is derived from an EMBL/GenBank/DDBJ whole genome shotgun (WGS) entry which is preliminary data.</text>
</comment>
<feature type="domain" description="MYB-CC type transcription factor LHEQLE-containing" evidence="9">
    <location>
        <begin position="147"/>
        <end position="191"/>
    </location>
</feature>
<feature type="region of interest" description="Disordered" evidence="7">
    <location>
        <begin position="113"/>
        <end position="141"/>
    </location>
</feature>
<dbReference type="GO" id="GO:0003700">
    <property type="term" value="F:DNA-binding transcription factor activity"/>
    <property type="evidence" value="ECO:0007669"/>
    <property type="project" value="InterPro"/>
</dbReference>
<dbReference type="AlphaFoldDB" id="A0AAW1INT1"/>
<evidence type="ECO:0000256" key="2">
    <source>
        <dbReference type="ARBA" id="ARBA00006783"/>
    </source>
</evidence>
<reference evidence="10" key="1">
    <citation type="submission" date="2024-03" db="EMBL/GenBank/DDBJ databases">
        <title>WGS assembly of Saponaria officinalis var. Norfolk2.</title>
        <authorList>
            <person name="Jenkins J."/>
            <person name="Shu S."/>
            <person name="Grimwood J."/>
            <person name="Barry K."/>
            <person name="Goodstein D."/>
            <person name="Schmutz J."/>
            <person name="Leebens-Mack J."/>
            <person name="Osbourn A."/>
        </authorList>
    </citation>
    <scope>NUCLEOTIDE SEQUENCE [LARGE SCALE GENOMIC DNA]</scope>
    <source>
        <strain evidence="10">JIC</strain>
    </source>
</reference>
<accession>A0AAW1INT1</accession>
<dbReference type="Pfam" id="PF14379">
    <property type="entry name" value="Myb_CC_LHEQLE"/>
    <property type="match status" value="1"/>
</dbReference>
<dbReference type="Proteomes" id="UP001443914">
    <property type="component" value="Unassembled WGS sequence"/>
</dbReference>
<keyword evidence="11" id="KW-1185">Reference proteome</keyword>
<dbReference type="InterPro" id="IPR025756">
    <property type="entry name" value="Myb_CC_LHEQLE"/>
</dbReference>
<feature type="compositionally biased region" description="Basic and acidic residues" evidence="7">
    <location>
        <begin position="126"/>
        <end position="137"/>
    </location>
</feature>
<evidence type="ECO:0000259" key="9">
    <source>
        <dbReference type="Pfam" id="PF14379"/>
    </source>
</evidence>
<dbReference type="FunFam" id="1.10.10.60:FF:000007">
    <property type="entry name" value="Two-component response regulator"/>
    <property type="match status" value="1"/>
</dbReference>
<comment type="subcellular location">
    <subcellularLocation>
        <location evidence="1">Nucleus</location>
    </subcellularLocation>
</comment>
<evidence type="ECO:0000256" key="5">
    <source>
        <dbReference type="ARBA" id="ARBA00023163"/>
    </source>
</evidence>
<dbReference type="InterPro" id="IPR006447">
    <property type="entry name" value="Myb_dom_plants"/>
</dbReference>
<dbReference type="NCBIfam" id="TIGR01557">
    <property type="entry name" value="myb_SHAQKYF"/>
    <property type="match status" value="1"/>
</dbReference>
<protein>
    <recommendedName>
        <fullName evidence="12">HTH myb-type domain-containing protein</fullName>
    </recommendedName>
</protein>
<organism evidence="10 11">
    <name type="scientific">Saponaria officinalis</name>
    <name type="common">Common soapwort</name>
    <name type="synonym">Lychnis saponaria</name>
    <dbReference type="NCBI Taxonomy" id="3572"/>
    <lineage>
        <taxon>Eukaryota</taxon>
        <taxon>Viridiplantae</taxon>
        <taxon>Streptophyta</taxon>
        <taxon>Embryophyta</taxon>
        <taxon>Tracheophyta</taxon>
        <taxon>Spermatophyta</taxon>
        <taxon>Magnoliopsida</taxon>
        <taxon>eudicotyledons</taxon>
        <taxon>Gunneridae</taxon>
        <taxon>Pentapetalae</taxon>
        <taxon>Caryophyllales</taxon>
        <taxon>Caryophyllaceae</taxon>
        <taxon>Caryophylleae</taxon>
        <taxon>Saponaria</taxon>
    </lineage>
</organism>
<keyword evidence="3" id="KW-0805">Transcription regulation</keyword>
<dbReference type="Gene3D" id="1.10.10.60">
    <property type="entry name" value="Homeodomain-like"/>
    <property type="match status" value="1"/>
</dbReference>
<dbReference type="PANTHER" id="PTHR31499:SF80">
    <property type="entry name" value="HTH MYB-TYPE DOMAIN-CONTAINING PROTEIN"/>
    <property type="match status" value="1"/>
</dbReference>
<feature type="region of interest" description="Disordered" evidence="7">
    <location>
        <begin position="224"/>
        <end position="268"/>
    </location>
</feature>
<dbReference type="GO" id="GO:0003677">
    <property type="term" value="F:DNA binding"/>
    <property type="evidence" value="ECO:0007669"/>
    <property type="project" value="InterPro"/>
</dbReference>
<keyword evidence="4" id="KW-0175">Coiled coil</keyword>
<evidence type="ECO:0000256" key="6">
    <source>
        <dbReference type="ARBA" id="ARBA00023242"/>
    </source>
</evidence>
<evidence type="ECO:0008006" key="12">
    <source>
        <dbReference type="Google" id="ProtNLM"/>
    </source>
</evidence>